<evidence type="ECO:0008006" key="3">
    <source>
        <dbReference type="Google" id="ProtNLM"/>
    </source>
</evidence>
<organism evidence="1 2">
    <name type="scientific">Myxococcus xanthus</name>
    <dbReference type="NCBI Taxonomy" id="34"/>
    <lineage>
        <taxon>Bacteria</taxon>
        <taxon>Pseudomonadati</taxon>
        <taxon>Myxococcota</taxon>
        <taxon>Myxococcia</taxon>
        <taxon>Myxococcales</taxon>
        <taxon>Cystobacterineae</taxon>
        <taxon>Myxococcaceae</taxon>
        <taxon>Myxococcus</taxon>
    </lineage>
</organism>
<gene>
    <name evidence="1" type="ORF">BHS09_18045</name>
</gene>
<sequence length="254" mass="26396">MPPHQVGPGGGTQARWGGLAEMPCRLALNRPVRGPSFLAEQPRLLEALEMKRIQALVVAGALCGGTALAKNESDMRGLTVTVGGGVEGYSGGLAPRIDPGAAYGATATLKPSTVLGIELGYTGAINKLDRRGLEDLARNPDIVRNGGQAVATIGLTASPVQPYLLGGLGMNWYNVRRGAEALGYRDDTAGAVPLGAGLRFYTGSFTADLRANYNLLFNQELVPTLPPAENQPLTDVTFAGGSSYNATLNVGATF</sequence>
<accession>A0AAE6G0G9</accession>
<evidence type="ECO:0000313" key="2">
    <source>
        <dbReference type="Proteomes" id="UP000320179"/>
    </source>
</evidence>
<dbReference type="AlphaFoldDB" id="A0AAE6G0G9"/>
<dbReference type="SUPFAM" id="SSF56925">
    <property type="entry name" value="OMPA-like"/>
    <property type="match status" value="1"/>
</dbReference>
<dbReference type="EMBL" id="CP017174">
    <property type="protein sequence ID" value="QDE68728.1"/>
    <property type="molecule type" value="Genomic_DNA"/>
</dbReference>
<dbReference type="InterPro" id="IPR011250">
    <property type="entry name" value="OMP/PagP_B-barrel"/>
</dbReference>
<dbReference type="Proteomes" id="UP000320179">
    <property type="component" value="Chromosome"/>
</dbReference>
<dbReference type="Gene3D" id="2.40.160.20">
    <property type="match status" value="1"/>
</dbReference>
<protein>
    <recommendedName>
        <fullName evidence="3">Outer membrane protein beta-barrel domain-containing protein</fullName>
    </recommendedName>
</protein>
<name>A0AAE6G0G9_MYXXA</name>
<reference evidence="1 2" key="1">
    <citation type="journal article" date="2019" name="Science">
        <title>Social genes are selection hotspots in kin groups of a soil microbe.</title>
        <authorList>
            <person name="Wielgoss S."/>
            <person name="Wolfensberger R."/>
            <person name="Sun L."/>
            <person name="Fiegna F."/>
            <person name="Velicer G.J."/>
        </authorList>
    </citation>
    <scope>NUCLEOTIDE SEQUENCE [LARGE SCALE GENOMIC DNA]</scope>
    <source>
        <strain evidence="1 2">MC3.5.9c15</strain>
    </source>
</reference>
<proteinExistence type="predicted"/>
<evidence type="ECO:0000313" key="1">
    <source>
        <dbReference type="EMBL" id="QDE68728.1"/>
    </source>
</evidence>